<reference evidence="4" key="1">
    <citation type="journal article" date="2014" name="Genome Announc.">
        <title>Genome sequence and annotation of Acremonium chrysogenum, producer of the beta-lactam antibiotic cephalosporin C.</title>
        <authorList>
            <person name="Terfehr D."/>
            <person name="Dahlmann T.A."/>
            <person name="Specht T."/>
            <person name="Zadra I."/>
            <person name="Kuernsteiner H."/>
            <person name="Kueck U."/>
        </authorList>
    </citation>
    <scope>NUCLEOTIDE SEQUENCE [LARGE SCALE GENOMIC DNA]</scope>
    <source>
        <strain evidence="4">ATCC 11550 / CBS 779.69 / DSM 880 / IAM 14645 / JCM 23072 / IMI 49137</strain>
    </source>
</reference>
<gene>
    <name evidence="3" type="ORF">ACRE_072070</name>
</gene>
<name>A0A086SY81_HAPC1</name>
<evidence type="ECO:0000259" key="2">
    <source>
        <dbReference type="Pfam" id="PF13391"/>
    </source>
</evidence>
<sequence length="464" mass="52042">MAAPNQLPDEVHRHYQDCVQGFFESNPVLAHVENGLAYHTARPVINPPPTLTDDETAALEADVEERLRLARTIVEIMKTDVENLEPPREMMDFRLNMMHVAYVMFADMDTLRNLSVMKGMRGGEVFHCFNNCEILLASFLQRGGSQARRRSRVPSLASPTRPASKDEDDKDQTFQPAGKSNSVGRSQSEVEKVGIGTHTRRDGFACVVTGTPDPDACHVWPFKSTSDRKGKDELRHTIHSQVFLFSNEIRQNLIDLLAPLNQELAVSDKAWNMICLNPQLHRWWGKAYFGLRWIGEVEGDGAYSSFKVEWRWLPGKIHDRLDSEFLSHQKGDKNAVRMFPKLDTEDSLQAVKRVTFDAMKSVHRAAGPPKPGAKVYDQSGRTVESGYVLTLKIEKEDLDRVKTVIEAQWKLLQVAALSGAGEAPDELDSTYRPAPELLPVFTPHQEAHDTGAEEEPAEGASTSD</sequence>
<evidence type="ECO:0000313" key="3">
    <source>
        <dbReference type="EMBL" id="KFH42063.1"/>
    </source>
</evidence>
<organism evidence="3 4">
    <name type="scientific">Hapsidospora chrysogenum (strain ATCC 11550 / CBS 779.69 / DSM 880 / IAM 14645 / JCM 23072 / IMI 49137)</name>
    <name type="common">Acremonium chrysogenum</name>
    <dbReference type="NCBI Taxonomy" id="857340"/>
    <lineage>
        <taxon>Eukaryota</taxon>
        <taxon>Fungi</taxon>
        <taxon>Dikarya</taxon>
        <taxon>Ascomycota</taxon>
        <taxon>Pezizomycotina</taxon>
        <taxon>Sordariomycetes</taxon>
        <taxon>Hypocreomycetidae</taxon>
        <taxon>Hypocreales</taxon>
        <taxon>Bionectriaceae</taxon>
        <taxon>Hapsidospora</taxon>
    </lineage>
</organism>
<dbReference type="OrthoDB" id="5416097at2759"/>
<protein>
    <recommendedName>
        <fullName evidence="2">HNH nuclease domain-containing protein</fullName>
    </recommendedName>
</protein>
<dbReference type="Proteomes" id="UP000029964">
    <property type="component" value="Unassembled WGS sequence"/>
</dbReference>
<dbReference type="AlphaFoldDB" id="A0A086SY81"/>
<proteinExistence type="predicted"/>
<comment type="caution">
    <text evidence="3">The sequence shown here is derived from an EMBL/GenBank/DDBJ whole genome shotgun (WGS) entry which is preliminary data.</text>
</comment>
<accession>A0A086SY81</accession>
<feature type="region of interest" description="Disordered" evidence="1">
    <location>
        <begin position="441"/>
        <end position="464"/>
    </location>
</feature>
<dbReference type="Pfam" id="PF13391">
    <property type="entry name" value="HNH_2"/>
    <property type="match status" value="1"/>
</dbReference>
<feature type="region of interest" description="Disordered" evidence="1">
    <location>
        <begin position="147"/>
        <end position="190"/>
    </location>
</feature>
<evidence type="ECO:0000256" key="1">
    <source>
        <dbReference type="SAM" id="MobiDB-lite"/>
    </source>
</evidence>
<dbReference type="EMBL" id="JPKY01000105">
    <property type="protein sequence ID" value="KFH42063.1"/>
    <property type="molecule type" value="Genomic_DNA"/>
</dbReference>
<dbReference type="InterPro" id="IPR003615">
    <property type="entry name" value="HNH_nuc"/>
</dbReference>
<dbReference type="HOGENOM" id="CLU_704294_0_0_1"/>
<keyword evidence="4" id="KW-1185">Reference proteome</keyword>
<evidence type="ECO:0000313" key="4">
    <source>
        <dbReference type="Proteomes" id="UP000029964"/>
    </source>
</evidence>
<feature type="compositionally biased region" description="Polar residues" evidence="1">
    <location>
        <begin position="173"/>
        <end position="187"/>
    </location>
</feature>
<feature type="domain" description="HNH nuclease" evidence="2">
    <location>
        <begin position="206"/>
        <end position="291"/>
    </location>
</feature>